<evidence type="ECO:0000313" key="2">
    <source>
        <dbReference type="EMBL" id="KIA62193.1"/>
    </source>
</evidence>
<dbReference type="Pfam" id="PF13460">
    <property type="entry name" value="NAD_binding_10"/>
    <property type="match status" value="1"/>
</dbReference>
<dbReference type="InterPro" id="IPR051604">
    <property type="entry name" value="Ergot_Alk_Oxidoreductase"/>
</dbReference>
<dbReference type="InterPro" id="IPR016040">
    <property type="entry name" value="NAD(P)-bd_dom"/>
</dbReference>
<dbReference type="PANTHER" id="PTHR43162">
    <property type="match status" value="1"/>
</dbReference>
<dbReference type="Gene3D" id="3.40.50.720">
    <property type="entry name" value="NAD(P)-binding Rossmann-like Domain"/>
    <property type="match status" value="1"/>
</dbReference>
<dbReference type="SUPFAM" id="SSF51735">
    <property type="entry name" value="NAD(P)-binding Rossmann-fold domains"/>
    <property type="match status" value="1"/>
</dbReference>
<reference evidence="2 3" key="1">
    <citation type="journal article" date="2014" name="Int. J. Syst. Evol. Microbiol.">
        <title>Nocardia vulneris sp. nov., isolated from wounds of human patients in North America.</title>
        <authorList>
            <person name="Lasker B.A."/>
            <person name="Bell M."/>
            <person name="Klenk H.P."/>
            <person name="Sproer C."/>
            <person name="Schumann C."/>
            <person name="Schumann P."/>
            <person name="Brown J.M."/>
        </authorList>
    </citation>
    <scope>NUCLEOTIDE SEQUENCE [LARGE SCALE GENOMIC DNA]</scope>
    <source>
        <strain evidence="2 3">W9851</strain>
    </source>
</reference>
<protein>
    <recommendedName>
        <fullName evidence="1">NAD(P)-binding domain-containing protein</fullName>
    </recommendedName>
</protein>
<name>A0ABR4ZA42_9NOCA</name>
<dbReference type="PANTHER" id="PTHR43162:SF1">
    <property type="entry name" value="PRESTALK A DIFFERENTIATION PROTEIN A"/>
    <property type="match status" value="1"/>
</dbReference>
<dbReference type="Proteomes" id="UP000031364">
    <property type="component" value="Unassembled WGS sequence"/>
</dbReference>
<proteinExistence type="predicted"/>
<dbReference type="EMBL" id="JNFP01000035">
    <property type="protein sequence ID" value="KIA62193.1"/>
    <property type="molecule type" value="Genomic_DNA"/>
</dbReference>
<dbReference type="InterPro" id="IPR036291">
    <property type="entry name" value="NAD(P)-bd_dom_sf"/>
</dbReference>
<comment type="caution">
    <text evidence="2">The sequence shown here is derived from an EMBL/GenBank/DDBJ whole genome shotgun (WGS) entry which is preliminary data.</text>
</comment>
<dbReference type="RefSeq" id="WP_043676014.1">
    <property type="nucleotide sequence ID" value="NZ_BDCI01000035.1"/>
</dbReference>
<dbReference type="Gene3D" id="3.90.25.10">
    <property type="entry name" value="UDP-galactose 4-epimerase, domain 1"/>
    <property type="match status" value="1"/>
</dbReference>
<evidence type="ECO:0000313" key="3">
    <source>
        <dbReference type="Proteomes" id="UP000031364"/>
    </source>
</evidence>
<organism evidence="2 3">
    <name type="scientific">Nocardia vulneris</name>
    <dbReference type="NCBI Taxonomy" id="1141657"/>
    <lineage>
        <taxon>Bacteria</taxon>
        <taxon>Bacillati</taxon>
        <taxon>Actinomycetota</taxon>
        <taxon>Actinomycetes</taxon>
        <taxon>Mycobacteriales</taxon>
        <taxon>Nocardiaceae</taxon>
        <taxon>Nocardia</taxon>
    </lineage>
</organism>
<gene>
    <name evidence="2" type="ORF">FG87_26780</name>
</gene>
<sequence length="280" mass="30160">MNTIAVVGGTGRVGSHLVKYLIAEGIRPRIVTRRDLSDDEQVSYARADYSDVTSLRHALSGCSRVFLAHGSSPDQVQHEKAVIDAAIATGVRHLVKLSAMGGPPNAHPWDWHAEIETYLATAPIGCTVLRPATFTDILAVSAPLIRAGTWGGTAQSGRVNLIAADDVAAVGAHELRTAADDTQRCLHLTGTRPWSMPEIADVFTTELHHPVTYTHRTAAEQREILLGSGLAAPAAEILLGIDNAYRHNALAETTHTVHDVLGRDPVDVPEWIRAHLPAFR</sequence>
<keyword evidence="3" id="KW-1185">Reference proteome</keyword>
<feature type="domain" description="NAD(P)-binding" evidence="1">
    <location>
        <begin position="8"/>
        <end position="174"/>
    </location>
</feature>
<evidence type="ECO:0000259" key="1">
    <source>
        <dbReference type="Pfam" id="PF13460"/>
    </source>
</evidence>
<accession>A0ABR4ZA42</accession>